<accession>A0ABT1AUJ9</accession>
<proteinExistence type="predicted"/>
<dbReference type="RefSeq" id="WP_252739612.1">
    <property type="nucleotide sequence ID" value="NZ_JAMXIB010000001.1"/>
</dbReference>
<protein>
    <submittedName>
        <fullName evidence="1">Porin</fullName>
    </submittedName>
</protein>
<dbReference type="InterPro" id="IPR045748">
    <property type="entry name" value="DcaP"/>
</dbReference>
<keyword evidence="2" id="KW-1185">Reference proteome</keyword>
<evidence type="ECO:0000313" key="1">
    <source>
        <dbReference type="EMBL" id="MCO5723230.1"/>
    </source>
</evidence>
<dbReference type="Proteomes" id="UP001206312">
    <property type="component" value="Unassembled WGS sequence"/>
</dbReference>
<dbReference type="EMBL" id="JAMXIB010000001">
    <property type="protein sequence ID" value="MCO5723230.1"/>
    <property type="molecule type" value="Genomic_DNA"/>
</dbReference>
<reference evidence="1 2" key="1">
    <citation type="submission" date="2022-06" db="EMBL/GenBank/DDBJ databases">
        <authorList>
            <person name="Xuan X."/>
        </authorList>
    </citation>
    <scope>NUCLEOTIDE SEQUENCE [LARGE SCALE GENOMIC DNA]</scope>
    <source>
        <strain evidence="1 2">2V75</strain>
    </source>
</reference>
<dbReference type="SUPFAM" id="SSF56935">
    <property type="entry name" value="Porins"/>
    <property type="match status" value="1"/>
</dbReference>
<dbReference type="Pfam" id="PF19577">
    <property type="entry name" value="DcaP"/>
    <property type="match status" value="1"/>
</dbReference>
<organism evidence="1 2">
    <name type="scientific">Robiginitalea marina</name>
    <dbReference type="NCBI Taxonomy" id="2954105"/>
    <lineage>
        <taxon>Bacteria</taxon>
        <taxon>Pseudomonadati</taxon>
        <taxon>Bacteroidota</taxon>
        <taxon>Flavobacteriia</taxon>
        <taxon>Flavobacteriales</taxon>
        <taxon>Flavobacteriaceae</taxon>
        <taxon>Robiginitalea</taxon>
    </lineage>
</organism>
<evidence type="ECO:0000313" key="2">
    <source>
        <dbReference type="Proteomes" id="UP001206312"/>
    </source>
</evidence>
<comment type="caution">
    <text evidence="1">The sequence shown here is derived from an EMBL/GenBank/DDBJ whole genome shotgun (WGS) entry which is preliminary data.</text>
</comment>
<gene>
    <name evidence="1" type="ORF">NG653_00075</name>
</gene>
<sequence>MNKVTTFLLSSILCTTIVFSQEQESITKTELPSGWWQIPNSPVIFTFGGYVKTDMIHDFDAIGSPDFFDVSTIPTDGSKGEATRFNVKETRIKLDVKYPEKGLRAYFEGDFYGSGSSLRIRHAYVEYKGFLAGQTWSNFMDENIIPSTLDFEKPAAYAFARHGMIRYRHAIKDNMYLGIALEESNATGQAPQDPGKFENPLPDLTARFRVTEKWGHVQLSAFLASIRYRFDAGNKEDVTLYGANLSGQFNLLKKDKIIYQAVYGPGIGRYRGGQSVALDQNGNLEPLTDLGLTFGYEHYWNDKFSSLVVYNYGLVDNTDGQPGSALESTNYFAANVIYNIMKGTFVGVEYLRGNRADFNGADGTANRLQLSVRYSFNM</sequence>
<name>A0ABT1AUJ9_9FLAO</name>